<feature type="signal peptide" evidence="1">
    <location>
        <begin position="1"/>
        <end position="34"/>
    </location>
</feature>
<sequence>MLQLAHMQQAACFAQRALLILQIFLQFQLFHVLAVQTGQFGCFVQRMGKKTLFELINHIHYTLEIFLFDVHIIDRIQ</sequence>
<evidence type="ECO:0000256" key="1">
    <source>
        <dbReference type="SAM" id="SignalP"/>
    </source>
</evidence>
<evidence type="ECO:0000313" key="2">
    <source>
        <dbReference type="EMBL" id="MBW72436.1"/>
    </source>
</evidence>
<dbReference type="AlphaFoldDB" id="A0A2M4D4F7"/>
<proteinExistence type="predicted"/>
<accession>A0A2M4D4F7</accession>
<dbReference type="EMBL" id="GGFL01008258">
    <property type="protein sequence ID" value="MBW72436.1"/>
    <property type="molecule type" value="Transcribed_RNA"/>
</dbReference>
<protein>
    <submittedName>
        <fullName evidence="2">Putative secreted protein</fullName>
    </submittedName>
</protein>
<feature type="chain" id="PRO_5014856874" evidence="1">
    <location>
        <begin position="35"/>
        <end position="77"/>
    </location>
</feature>
<name>A0A2M4D4F7_ANODA</name>
<reference evidence="2" key="1">
    <citation type="submission" date="2018-01" db="EMBL/GenBank/DDBJ databases">
        <title>An insight into the sialome of Amazonian anophelines.</title>
        <authorList>
            <person name="Ribeiro J.M."/>
            <person name="Scarpassa V."/>
            <person name="Calvo E."/>
        </authorList>
    </citation>
    <scope>NUCLEOTIDE SEQUENCE</scope>
</reference>
<keyword evidence="1" id="KW-0732">Signal</keyword>
<organism evidence="2">
    <name type="scientific">Anopheles darlingi</name>
    <name type="common">Mosquito</name>
    <dbReference type="NCBI Taxonomy" id="43151"/>
    <lineage>
        <taxon>Eukaryota</taxon>
        <taxon>Metazoa</taxon>
        <taxon>Ecdysozoa</taxon>
        <taxon>Arthropoda</taxon>
        <taxon>Hexapoda</taxon>
        <taxon>Insecta</taxon>
        <taxon>Pterygota</taxon>
        <taxon>Neoptera</taxon>
        <taxon>Endopterygota</taxon>
        <taxon>Diptera</taxon>
        <taxon>Nematocera</taxon>
        <taxon>Culicoidea</taxon>
        <taxon>Culicidae</taxon>
        <taxon>Anophelinae</taxon>
        <taxon>Anopheles</taxon>
    </lineage>
</organism>